<organism evidence="2 3">
    <name type="scientific">Carboxylicivirga linearis</name>
    <dbReference type="NCBI Taxonomy" id="1628157"/>
    <lineage>
        <taxon>Bacteria</taxon>
        <taxon>Pseudomonadati</taxon>
        <taxon>Bacteroidota</taxon>
        <taxon>Bacteroidia</taxon>
        <taxon>Marinilabiliales</taxon>
        <taxon>Marinilabiliaceae</taxon>
        <taxon>Carboxylicivirga</taxon>
    </lineage>
</organism>
<protein>
    <submittedName>
        <fullName evidence="2">Polyphosphate polymerase domain-containing protein</fullName>
    </submittedName>
</protein>
<gene>
    <name evidence="2" type="ORF">KEM10_19655</name>
</gene>
<dbReference type="InterPro" id="IPR042267">
    <property type="entry name" value="VTC_sf"/>
</dbReference>
<dbReference type="RefSeq" id="WP_212218496.1">
    <property type="nucleotide sequence ID" value="NZ_JAGUCO010000024.1"/>
</dbReference>
<dbReference type="Pfam" id="PF09359">
    <property type="entry name" value="VTC"/>
    <property type="match status" value="1"/>
</dbReference>
<name>A0ABS5K044_9BACT</name>
<proteinExistence type="predicted"/>
<dbReference type="InterPro" id="IPR018966">
    <property type="entry name" value="VTC_domain"/>
</dbReference>
<sequence length="258" mass="30148">MNVLREIVSFYDSIGMEDMGQVKLMNRIDTKFLLSPKVLISCLSEHIEDYKVVEIKGRRILSYHTNYYDTNDLRMYYEHHNGKNRRYKVRYRKYAESGDEFLEIKMKHKGRTHKKRVAVNGFEESIKGDEKQFVDVNSPYHANDLISVLSTDFERITLVSKTTCERITIDLNIQFSDKQSTKDLDNCVIVEVKRNREDVYSSFARTIKKHGFLPLSISKYCLGTIALNNDVKYNRFKPKLRTVSGLMNKEDNAFAAVV</sequence>
<accession>A0ABS5K044</accession>
<dbReference type="CDD" id="cd07750">
    <property type="entry name" value="PolyPPase_VTC_like"/>
    <property type="match status" value="1"/>
</dbReference>
<dbReference type="Proteomes" id="UP000708576">
    <property type="component" value="Unassembled WGS sequence"/>
</dbReference>
<evidence type="ECO:0000313" key="2">
    <source>
        <dbReference type="EMBL" id="MBS2100510.1"/>
    </source>
</evidence>
<dbReference type="EMBL" id="JAGUCO010000024">
    <property type="protein sequence ID" value="MBS2100510.1"/>
    <property type="molecule type" value="Genomic_DNA"/>
</dbReference>
<evidence type="ECO:0000259" key="1">
    <source>
        <dbReference type="Pfam" id="PF09359"/>
    </source>
</evidence>
<comment type="caution">
    <text evidence="2">The sequence shown here is derived from an EMBL/GenBank/DDBJ whole genome shotgun (WGS) entry which is preliminary data.</text>
</comment>
<reference evidence="2 3" key="1">
    <citation type="journal article" date="2015" name="Int. J. Syst. Evol. Microbiol.">
        <title>Carboxylicivirga linearis sp. nov., isolated from a sea cucumber culture pond.</title>
        <authorList>
            <person name="Wang F.Q."/>
            <person name="Zhou Y.X."/>
            <person name="Lin X.Z."/>
            <person name="Chen G.J."/>
            <person name="Du Z.J."/>
        </authorList>
    </citation>
    <scope>NUCLEOTIDE SEQUENCE [LARGE SCALE GENOMIC DNA]</scope>
    <source>
        <strain evidence="2 3">FB218</strain>
    </source>
</reference>
<evidence type="ECO:0000313" key="3">
    <source>
        <dbReference type="Proteomes" id="UP000708576"/>
    </source>
</evidence>
<feature type="domain" description="VTC" evidence="1">
    <location>
        <begin position="26"/>
        <end position="226"/>
    </location>
</feature>
<dbReference type="Gene3D" id="3.20.100.30">
    <property type="entry name" value="VTC, catalytic tunnel domain"/>
    <property type="match status" value="1"/>
</dbReference>
<keyword evidence="3" id="KW-1185">Reference proteome</keyword>